<evidence type="ECO:0000256" key="1">
    <source>
        <dbReference type="SAM" id="MobiDB-lite"/>
    </source>
</evidence>
<accession>A0ABY7VE82</accession>
<keyword evidence="3" id="KW-1185">Reference proteome</keyword>
<gene>
    <name evidence="2" type="ORF">H3N35_00570</name>
</gene>
<reference evidence="2 3" key="1">
    <citation type="journal article" date="2022" name="Mar. Drugs">
        <title>Bioassay-Guided Fractionation Leads to the Detection of Cholic Acid Generated by the Rare Thalassomonas sp.</title>
        <authorList>
            <person name="Pheiffer F."/>
            <person name="Schneider Y.K."/>
            <person name="Hansen E.H."/>
            <person name="Andersen J.H."/>
            <person name="Isaksson J."/>
            <person name="Busche T."/>
            <person name="R C."/>
            <person name="Kalinowski J."/>
            <person name="Zyl L.V."/>
            <person name="Trindade M."/>
        </authorList>
    </citation>
    <scope>NUCLEOTIDE SEQUENCE [LARGE SCALE GENOMIC DNA]</scope>
    <source>
        <strain evidence="2 3">A5K-61T</strain>
    </source>
</reference>
<name>A0ABY7VE82_9GAMM</name>
<dbReference type="EMBL" id="CP059693">
    <property type="protein sequence ID" value="WDE12020.1"/>
    <property type="molecule type" value="Genomic_DNA"/>
</dbReference>
<dbReference type="RefSeq" id="WP_274052257.1">
    <property type="nucleotide sequence ID" value="NZ_CP059693.1"/>
</dbReference>
<evidence type="ECO:0000313" key="3">
    <source>
        <dbReference type="Proteomes" id="UP001215231"/>
    </source>
</evidence>
<feature type="region of interest" description="Disordered" evidence="1">
    <location>
        <begin position="205"/>
        <end position="227"/>
    </location>
</feature>
<sequence length="227" mass="25698">MTKQQLRTRQSPKRRKMLVANNSPGRDFIMPMSVKPYHIRFIRAGVSAPIVPESAKGKRLMRVEASPCVFGHLPKVKVLSKHSYVMVCQQVQCNCPGQSGVTAQKSYAEAILEWNKFTPVYSTRDLFHPTVRVKGLPLKEVRLNLQVEWMFINKFLASFSRDDLMADDREVFIIREKWLALLRHQLHLLEAAGAATSPPARVKTLAKQTGQEHSRPMVGPLLSKALA</sequence>
<evidence type="ECO:0000313" key="2">
    <source>
        <dbReference type="EMBL" id="WDE12020.1"/>
    </source>
</evidence>
<organism evidence="2 3">
    <name type="scientific">Thalassomonas haliotis</name>
    <dbReference type="NCBI Taxonomy" id="485448"/>
    <lineage>
        <taxon>Bacteria</taxon>
        <taxon>Pseudomonadati</taxon>
        <taxon>Pseudomonadota</taxon>
        <taxon>Gammaproteobacteria</taxon>
        <taxon>Alteromonadales</taxon>
        <taxon>Colwelliaceae</taxon>
        <taxon>Thalassomonas</taxon>
    </lineage>
</organism>
<dbReference type="Proteomes" id="UP001215231">
    <property type="component" value="Chromosome"/>
</dbReference>
<protein>
    <submittedName>
        <fullName evidence="2">Uncharacterized protein</fullName>
    </submittedName>
</protein>
<proteinExistence type="predicted"/>